<dbReference type="SUPFAM" id="SSF53448">
    <property type="entry name" value="Nucleotide-diphospho-sugar transferases"/>
    <property type="match status" value="1"/>
</dbReference>
<organism evidence="4 5">
    <name type="scientific">Leisingera aquaemixtae</name>
    <dbReference type="NCBI Taxonomy" id="1396826"/>
    <lineage>
        <taxon>Bacteria</taxon>
        <taxon>Pseudomonadati</taxon>
        <taxon>Pseudomonadota</taxon>
        <taxon>Alphaproteobacteria</taxon>
        <taxon>Rhodobacterales</taxon>
        <taxon>Roseobacteraceae</taxon>
        <taxon>Leisingera</taxon>
    </lineage>
</organism>
<evidence type="ECO:0000256" key="2">
    <source>
        <dbReference type="ARBA" id="ARBA00022692"/>
    </source>
</evidence>
<proteinExistence type="predicted"/>
<protein>
    <submittedName>
        <fullName evidence="4">Glycosyltransferase family 2 protein</fullName>
    </submittedName>
</protein>
<keyword evidence="3" id="KW-0472">Membrane</keyword>
<comment type="subcellular location">
    <subcellularLocation>
        <location evidence="1">Membrane</location>
        <topology evidence="1">Single-pass membrane protein</topology>
    </subcellularLocation>
</comment>
<dbReference type="InterPro" id="IPR029044">
    <property type="entry name" value="Nucleotide-diphossugar_trans"/>
</dbReference>
<evidence type="ECO:0000313" key="4">
    <source>
        <dbReference type="EMBL" id="UWQ43407.1"/>
    </source>
</evidence>
<sequence length="731" mass="81493">MLDAVDMPGGKGRLARLFFKSGTPPQALGTPSGSGKTILHNFGGAPVLDVEIQDGRSPLAVSVDGTRFETGLHPDETELFAGLNVLAAVRNGETVQTAVEWLQFHAVQHGLQGAVILDRAPPQESRLFIQALREQAAGIKGLQRVVVVHSKLPLGKDGLPEEAHPFNVPGAPGKDRMEIPPADPWRAPLGEFLIYEILRARFLAGARAVANIDLYDLLAPGGGPSVFDRAVEAPGGCVRLGGVQAYPWRVRKDSEASFADHICTRFDATGLRPRWCLAPAKARENTIWRLIRVVGAEPEPAEDLRFYRCMALRHPTETVSRIVPKTSLVESPDLLELATGHFGANPVRIPEEQAVKRSGGKPRTAIVTTMKNEGPFILEWLAYHRVIGVDDFLIYTNDCTDGTDTMLQMLQEKGLVQHRENPFRGSGLKPQHAALQAAEDEAVIKTADWLVCMDVDEFINIKCGAGRLADLFAAAGDANMISMTWRLFGNNDVRDFTGGLILRDFTRCAFEVTRKPHQAWGFKTLFRNTGIFKKLGVHRPKGLKPQLWEDIRWINGSGRDMPREMFRNGWRSSISTYGYDLVQLNHYAVRSAESFLVKRDRGRVNHVDRDQGLSYWFRMNNNAEEERSIQRMIPALEAEMARLLADPEIAAAHEYACRKHREKIEELKTRDDMQELFRELTGDKLRKLSRMHAHFGANVFLSGPGVIPDEIAGKDPDSDFWFTVARGETTH</sequence>
<keyword evidence="2" id="KW-0812">Transmembrane</keyword>
<dbReference type="PANTHER" id="PTHR21461">
    <property type="entry name" value="GLYCOSYLTRANSFERASE FAMILY 92 PROTEIN"/>
    <property type="match status" value="1"/>
</dbReference>
<gene>
    <name evidence="4" type="ORF">K3718_12840</name>
</gene>
<evidence type="ECO:0000313" key="5">
    <source>
        <dbReference type="Proteomes" id="UP001058514"/>
    </source>
</evidence>
<keyword evidence="5" id="KW-1185">Reference proteome</keyword>
<keyword evidence="3" id="KW-1133">Transmembrane helix</keyword>
<evidence type="ECO:0000256" key="3">
    <source>
        <dbReference type="ARBA" id="ARBA00022989"/>
    </source>
</evidence>
<dbReference type="Pfam" id="PF13704">
    <property type="entry name" value="Glyco_tranf_2_4"/>
    <property type="match status" value="1"/>
</dbReference>
<evidence type="ECO:0000256" key="1">
    <source>
        <dbReference type="ARBA" id="ARBA00004167"/>
    </source>
</evidence>
<dbReference type="PANTHER" id="PTHR21461:SF69">
    <property type="entry name" value="GLYCOSYLTRANSFERASE FAMILY 92 PROTEIN"/>
    <property type="match status" value="1"/>
</dbReference>
<accession>A0ABY5WPJ6</accession>
<dbReference type="Proteomes" id="UP001058514">
    <property type="component" value="Chromosome"/>
</dbReference>
<dbReference type="EMBL" id="CP081051">
    <property type="protein sequence ID" value="UWQ43407.1"/>
    <property type="molecule type" value="Genomic_DNA"/>
</dbReference>
<name>A0ABY5WPJ6_9RHOB</name>
<reference evidence="4" key="1">
    <citation type="submission" date="2021-08" db="EMBL/GenBank/DDBJ databases">
        <authorList>
            <person name="Nwanade C."/>
            <person name="Wang M."/>
            <person name="Masoudi A."/>
            <person name="Yu Z."/>
            <person name="Liu J."/>
        </authorList>
    </citation>
    <scope>NUCLEOTIDE SEQUENCE</scope>
    <source>
        <strain evidence="4">S166</strain>
    </source>
</reference>